<organism evidence="6 7">
    <name type="scientific">Acinetobacter corruptisaponis</name>
    <dbReference type="NCBI Taxonomy" id="3045147"/>
    <lineage>
        <taxon>Bacteria</taxon>
        <taxon>Pseudomonadati</taxon>
        <taxon>Pseudomonadota</taxon>
        <taxon>Gammaproteobacteria</taxon>
        <taxon>Moraxellales</taxon>
        <taxon>Moraxellaceae</taxon>
        <taxon>Acinetobacter</taxon>
    </lineage>
</organism>
<name>A0ABY8S7S5_9GAMM</name>
<gene>
    <name evidence="6" type="ORF">QLH32_05980</name>
</gene>
<dbReference type="Proteomes" id="UP001229836">
    <property type="component" value="Chromosome"/>
</dbReference>
<comment type="similarity">
    <text evidence="1">Belongs to the ner transcriptional regulatory family.</text>
</comment>
<keyword evidence="4" id="KW-0804">Transcription</keyword>
<dbReference type="SUPFAM" id="SSF47413">
    <property type="entry name" value="lambda repressor-like DNA-binding domains"/>
    <property type="match status" value="1"/>
</dbReference>
<dbReference type="InterPro" id="IPR038722">
    <property type="entry name" value="Ner_HTH_dom"/>
</dbReference>
<protein>
    <submittedName>
        <fullName evidence="6">Helix-turn-helix domain-containing protein</fullName>
    </submittedName>
</protein>
<evidence type="ECO:0000313" key="6">
    <source>
        <dbReference type="EMBL" id="WHP07009.1"/>
    </source>
</evidence>
<evidence type="ECO:0000256" key="3">
    <source>
        <dbReference type="ARBA" id="ARBA00023125"/>
    </source>
</evidence>
<dbReference type="RefSeq" id="WP_283268637.1">
    <property type="nucleotide sequence ID" value="NZ_CP125669.1"/>
</dbReference>
<evidence type="ECO:0000256" key="4">
    <source>
        <dbReference type="ARBA" id="ARBA00023163"/>
    </source>
</evidence>
<evidence type="ECO:0000256" key="2">
    <source>
        <dbReference type="ARBA" id="ARBA00023015"/>
    </source>
</evidence>
<proteinExistence type="inferred from homology"/>
<keyword evidence="3" id="KW-0238">DNA-binding</keyword>
<dbReference type="Gene3D" id="1.10.260.40">
    <property type="entry name" value="lambda repressor-like DNA-binding domains"/>
    <property type="match status" value="1"/>
</dbReference>
<feature type="domain" description="Ner winged helix-turn-helix DNA-binding" evidence="5">
    <location>
        <begin position="10"/>
        <end position="82"/>
    </location>
</feature>
<sequence>MGSMQNPQEHWDRYAIKAAIYRKGKTLAALARDHAMSETTLRTALDKPCKSAELIIAGFLDQPVYVLFPERWTKDGKRIYPRVIKRMEAR</sequence>
<keyword evidence="7" id="KW-1185">Reference proteome</keyword>
<dbReference type="InterPro" id="IPR010982">
    <property type="entry name" value="Lambda_DNA-bd_dom_sf"/>
</dbReference>
<evidence type="ECO:0000313" key="7">
    <source>
        <dbReference type="Proteomes" id="UP001229836"/>
    </source>
</evidence>
<dbReference type="Pfam" id="PF13693">
    <property type="entry name" value="HTH_35"/>
    <property type="match status" value="1"/>
</dbReference>
<keyword evidence="2" id="KW-0805">Transcription regulation</keyword>
<dbReference type="EMBL" id="CP125669">
    <property type="protein sequence ID" value="WHP07009.1"/>
    <property type="molecule type" value="Genomic_DNA"/>
</dbReference>
<evidence type="ECO:0000259" key="5">
    <source>
        <dbReference type="Pfam" id="PF13693"/>
    </source>
</evidence>
<reference evidence="6 7" key="1">
    <citation type="submission" date="2023-05" db="EMBL/GenBank/DDBJ databases">
        <title>The complete genome of Acinetobacter sp. nov KCTC 92772.</title>
        <authorList>
            <person name="Zhou G."/>
        </authorList>
    </citation>
    <scope>NUCLEOTIDE SEQUENCE [LARGE SCALE GENOMIC DNA]</scope>
    <source>
        <strain evidence="6 7">KCTC 92772</strain>
    </source>
</reference>
<evidence type="ECO:0000256" key="1">
    <source>
        <dbReference type="ARBA" id="ARBA00006157"/>
    </source>
</evidence>
<accession>A0ABY8S7S5</accession>